<protein>
    <submittedName>
        <fullName evidence="1">Uncharacterized protein</fullName>
    </submittedName>
</protein>
<dbReference type="Proteomes" id="UP000297762">
    <property type="component" value="Unassembled WGS sequence"/>
</dbReference>
<dbReference type="OrthoDB" id="9801773at2"/>
<gene>
    <name evidence="1" type="ORF">EHQ64_19685</name>
</gene>
<name>A0A4R9JX49_9LEPT</name>
<evidence type="ECO:0000313" key="2">
    <source>
        <dbReference type="Proteomes" id="UP000297762"/>
    </source>
</evidence>
<reference evidence="1" key="1">
    <citation type="journal article" date="2019" name="PLoS Negl. Trop. Dis.">
        <title>Revisiting the worldwide diversity of Leptospira species in the environment.</title>
        <authorList>
            <person name="Vincent A.T."/>
            <person name="Schiettekatte O."/>
            <person name="Bourhy P."/>
            <person name="Veyrier F.J."/>
            <person name="Picardeau M."/>
        </authorList>
    </citation>
    <scope>NUCLEOTIDE SEQUENCE [LARGE SCALE GENOMIC DNA]</scope>
    <source>
        <strain evidence="1">201702455</strain>
    </source>
</reference>
<dbReference type="InterPro" id="IPR023393">
    <property type="entry name" value="START-like_dom_sf"/>
</dbReference>
<evidence type="ECO:0000313" key="1">
    <source>
        <dbReference type="EMBL" id="TGL57620.1"/>
    </source>
</evidence>
<sequence length="160" mass="18146">MIFVCRSKFECSASSLYEFHAGPDGFSNLVGLSKKAKVVSPPPSLQPGSRAIVELKILPGIRIRWIALHTELVPGTKFVDIQESGPFAQFQHEHIFEEAGNNSSFLVDKVTCAPPWFVDHFLFKFILVRIMKKEFFIRHQVTAKKIGCNYRIEFCGRLTS</sequence>
<organism evidence="1 2">
    <name type="scientific">Leptospira sarikeiensis</name>
    <dbReference type="NCBI Taxonomy" id="2484943"/>
    <lineage>
        <taxon>Bacteria</taxon>
        <taxon>Pseudomonadati</taxon>
        <taxon>Spirochaetota</taxon>
        <taxon>Spirochaetia</taxon>
        <taxon>Leptospirales</taxon>
        <taxon>Leptospiraceae</taxon>
        <taxon>Leptospira</taxon>
    </lineage>
</organism>
<dbReference type="EMBL" id="RQGF01000043">
    <property type="protein sequence ID" value="TGL57620.1"/>
    <property type="molecule type" value="Genomic_DNA"/>
</dbReference>
<keyword evidence="2" id="KW-1185">Reference proteome</keyword>
<dbReference type="SUPFAM" id="SSF55961">
    <property type="entry name" value="Bet v1-like"/>
    <property type="match status" value="1"/>
</dbReference>
<proteinExistence type="predicted"/>
<comment type="caution">
    <text evidence="1">The sequence shown here is derived from an EMBL/GenBank/DDBJ whole genome shotgun (WGS) entry which is preliminary data.</text>
</comment>
<dbReference type="RefSeq" id="WP_135651519.1">
    <property type="nucleotide sequence ID" value="NZ_RQGF01000043.1"/>
</dbReference>
<accession>A0A4R9JX49</accession>
<dbReference type="AlphaFoldDB" id="A0A4R9JX49"/>
<dbReference type="Gene3D" id="3.30.530.20">
    <property type="match status" value="1"/>
</dbReference>